<dbReference type="GeneID" id="85322525"/>
<feature type="compositionally biased region" description="Polar residues" evidence="7">
    <location>
        <begin position="96"/>
        <end position="105"/>
    </location>
</feature>
<keyword evidence="10" id="KW-1185">Reference proteome</keyword>
<reference evidence="9" key="1">
    <citation type="submission" date="2023-06" db="EMBL/GenBank/DDBJ databases">
        <title>Genome-scale phylogeny and comparative genomics of the fungal order Sordariales.</title>
        <authorList>
            <consortium name="Lawrence Berkeley National Laboratory"/>
            <person name="Hensen N."/>
            <person name="Bonometti L."/>
            <person name="Westerberg I."/>
            <person name="Brannstrom I.O."/>
            <person name="Guillou S."/>
            <person name="Cros-Aarteil S."/>
            <person name="Calhoun S."/>
            <person name="Haridas S."/>
            <person name="Kuo A."/>
            <person name="Mondo S."/>
            <person name="Pangilinan J."/>
            <person name="Riley R."/>
            <person name="LaButti K."/>
            <person name="Andreopoulos B."/>
            <person name="Lipzen A."/>
            <person name="Chen C."/>
            <person name="Yanf M."/>
            <person name="Daum C."/>
            <person name="Ng V."/>
            <person name="Clum A."/>
            <person name="Steindorff A."/>
            <person name="Ohm R."/>
            <person name="Martin F."/>
            <person name="Silar P."/>
            <person name="Natvig D."/>
            <person name="Lalanne C."/>
            <person name="Gautier V."/>
            <person name="Ament-velasquez S.L."/>
            <person name="Kruys A."/>
            <person name="Hutchinson M.I."/>
            <person name="Powell A.J."/>
            <person name="Barry K."/>
            <person name="Miller A.N."/>
            <person name="Grigoriev I.V."/>
            <person name="Debuchy R."/>
            <person name="Gladieux P."/>
            <person name="Thoren M.H."/>
            <person name="Johannesson H."/>
        </authorList>
    </citation>
    <scope>NUCLEOTIDE SEQUENCE</scope>
    <source>
        <strain evidence="9">SMH2392-1A</strain>
    </source>
</reference>
<keyword evidence="3" id="KW-0805">Transcription regulation</keyword>
<comment type="caution">
    <text evidence="9">The sequence shown here is derived from an EMBL/GenBank/DDBJ whole genome shotgun (WGS) entry which is preliminary data.</text>
</comment>
<dbReference type="EMBL" id="JAUIRO010000001">
    <property type="protein sequence ID" value="KAK0734710.1"/>
    <property type="molecule type" value="Genomic_DNA"/>
</dbReference>
<dbReference type="GO" id="GO:0008270">
    <property type="term" value="F:zinc ion binding"/>
    <property type="evidence" value="ECO:0007669"/>
    <property type="project" value="InterPro"/>
</dbReference>
<dbReference type="AlphaFoldDB" id="A0AA40BI92"/>
<dbReference type="GO" id="GO:0000981">
    <property type="term" value="F:DNA-binding transcription factor activity, RNA polymerase II-specific"/>
    <property type="evidence" value="ECO:0007669"/>
    <property type="project" value="InterPro"/>
</dbReference>
<dbReference type="SUPFAM" id="SSF57701">
    <property type="entry name" value="Zn2/Cys6 DNA-binding domain"/>
    <property type="match status" value="1"/>
</dbReference>
<feature type="compositionally biased region" description="Pro residues" evidence="7">
    <location>
        <begin position="425"/>
        <end position="438"/>
    </location>
</feature>
<evidence type="ECO:0000256" key="7">
    <source>
        <dbReference type="SAM" id="MobiDB-lite"/>
    </source>
</evidence>
<feature type="domain" description="Zn(2)-C6 fungal-type" evidence="8">
    <location>
        <begin position="10"/>
        <end position="38"/>
    </location>
</feature>
<dbReference type="InterPro" id="IPR036864">
    <property type="entry name" value="Zn2-C6_fun-type_DNA-bd_sf"/>
</dbReference>
<gene>
    <name evidence="9" type="ORF">B0T26DRAFT_670966</name>
</gene>
<dbReference type="InterPro" id="IPR052360">
    <property type="entry name" value="Transcr_Regulatory_Proteins"/>
</dbReference>
<dbReference type="RefSeq" id="XP_060303587.1">
    <property type="nucleotide sequence ID" value="XM_060439255.1"/>
</dbReference>
<proteinExistence type="predicted"/>
<keyword evidence="5" id="KW-0804">Transcription</keyword>
<feature type="compositionally biased region" description="Polar residues" evidence="7">
    <location>
        <begin position="218"/>
        <end position="237"/>
    </location>
</feature>
<feature type="region of interest" description="Disordered" evidence="7">
    <location>
        <begin position="88"/>
        <end position="108"/>
    </location>
</feature>
<feature type="region of interest" description="Disordered" evidence="7">
    <location>
        <begin position="406"/>
        <end position="441"/>
    </location>
</feature>
<feature type="region of interest" description="Disordered" evidence="7">
    <location>
        <begin position="213"/>
        <end position="237"/>
    </location>
</feature>
<evidence type="ECO:0000256" key="4">
    <source>
        <dbReference type="ARBA" id="ARBA00023125"/>
    </source>
</evidence>
<evidence type="ECO:0000256" key="3">
    <source>
        <dbReference type="ARBA" id="ARBA00023015"/>
    </source>
</evidence>
<dbReference type="PANTHER" id="PTHR36206:SF12">
    <property type="entry name" value="ASPERCRYPTIN BIOSYNTHESIS CLUSTER-SPECIFIC TRANSCRIPTION REGULATOR ATNN-RELATED"/>
    <property type="match status" value="1"/>
</dbReference>
<organism evidence="9 10">
    <name type="scientific">Lasiosphaeria miniovina</name>
    <dbReference type="NCBI Taxonomy" id="1954250"/>
    <lineage>
        <taxon>Eukaryota</taxon>
        <taxon>Fungi</taxon>
        <taxon>Dikarya</taxon>
        <taxon>Ascomycota</taxon>
        <taxon>Pezizomycotina</taxon>
        <taxon>Sordariomycetes</taxon>
        <taxon>Sordariomycetidae</taxon>
        <taxon>Sordariales</taxon>
        <taxon>Lasiosphaeriaceae</taxon>
        <taxon>Lasiosphaeria</taxon>
    </lineage>
</organism>
<dbReference type="SMART" id="SM00066">
    <property type="entry name" value="GAL4"/>
    <property type="match status" value="1"/>
</dbReference>
<evidence type="ECO:0000313" key="9">
    <source>
        <dbReference type="EMBL" id="KAK0734710.1"/>
    </source>
</evidence>
<dbReference type="Proteomes" id="UP001172101">
    <property type="component" value="Unassembled WGS sequence"/>
</dbReference>
<evidence type="ECO:0000259" key="8">
    <source>
        <dbReference type="PROSITE" id="PS50048"/>
    </source>
</evidence>
<evidence type="ECO:0000256" key="6">
    <source>
        <dbReference type="ARBA" id="ARBA00023242"/>
    </source>
</evidence>
<evidence type="ECO:0000256" key="1">
    <source>
        <dbReference type="ARBA" id="ARBA00022723"/>
    </source>
</evidence>
<keyword evidence="4" id="KW-0238">DNA-binding</keyword>
<dbReference type="PROSITE" id="PS50048">
    <property type="entry name" value="ZN2_CY6_FUNGAL_2"/>
    <property type="match status" value="1"/>
</dbReference>
<dbReference type="GO" id="GO:0003677">
    <property type="term" value="F:DNA binding"/>
    <property type="evidence" value="ECO:0007669"/>
    <property type="project" value="UniProtKB-KW"/>
</dbReference>
<evidence type="ECO:0000256" key="5">
    <source>
        <dbReference type="ARBA" id="ARBA00023163"/>
    </source>
</evidence>
<name>A0AA40BI92_9PEZI</name>
<evidence type="ECO:0000256" key="2">
    <source>
        <dbReference type="ARBA" id="ARBA00022833"/>
    </source>
</evidence>
<feature type="region of interest" description="Disordered" evidence="7">
    <location>
        <begin position="297"/>
        <end position="323"/>
    </location>
</feature>
<keyword evidence="2" id="KW-0862">Zinc</keyword>
<dbReference type="PANTHER" id="PTHR36206">
    <property type="entry name" value="ASPERCRYPTIN BIOSYNTHESIS CLUSTER-SPECIFIC TRANSCRIPTION REGULATOR ATNN-RELATED"/>
    <property type="match status" value="1"/>
</dbReference>
<dbReference type="CDD" id="cd00067">
    <property type="entry name" value="GAL4"/>
    <property type="match status" value="1"/>
</dbReference>
<dbReference type="InterPro" id="IPR001138">
    <property type="entry name" value="Zn2Cys6_DnaBD"/>
</dbReference>
<keyword evidence="1" id="KW-0479">Metal-binding</keyword>
<dbReference type="Pfam" id="PF00172">
    <property type="entry name" value="Zn_clus"/>
    <property type="match status" value="1"/>
</dbReference>
<accession>A0AA40BI92</accession>
<dbReference type="Gene3D" id="4.10.240.10">
    <property type="entry name" value="Zn(2)-C6 fungal-type DNA-binding domain"/>
    <property type="match status" value="1"/>
</dbReference>
<evidence type="ECO:0000313" key="10">
    <source>
        <dbReference type="Proteomes" id="UP001172101"/>
    </source>
</evidence>
<protein>
    <recommendedName>
        <fullName evidence="8">Zn(2)-C6 fungal-type domain-containing protein</fullName>
    </recommendedName>
</protein>
<keyword evidence="6" id="KW-0539">Nucleus</keyword>
<sequence>MKDRQKSRSGCLTCEQKRLRCDMIKPNCDNCTKKGLRCPGYQPRLKWSTKYEMRAVTSGPDNFVQLVTAASEAIDEGTIQDARIPISQAAVPPNSNPESQDSNGFDTDRMKNAASQSQLTCNNHARRLSANIKIPQQYSLIQSRCQSPDPSRDTVPLAPPGMSSVEVDSACSDIPESPTATNANGDIYQYDLCNEQKKFIRVDALTRHHGTCHPDIQSVGQQRPTDKQPQTATLTNPVNFSQPASVVCERNDGNHLKVFRQPPTLHSGIDTRSFPIKGSDISPAVLDNLLERSCSRRLSSTATDKQRGQKRGQKRRLSEGQTTMVLRRSKRTLAPKVARTCENRDGADGKCDYEDPYKQCSEKALERGYKSVNPQAQLDRIEDGMKYIKEVLTTLGGEMEMLRAEGRGASKSEVGSGRNHSHPHCPSPSPPPPGPPQPEDYAEYLADFQEHMLPLCPLLTPDELQPNKFRSLLDSDQPAEKAVALLVCALGCQCRGKLATGGFVDLRGNGE</sequence>